<evidence type="ECO:0000313" key="3">
    <source>
        <dbReference type="Proteomes" id="UP000001072"/>
    </source>
</evidence>
<feature type="compositionally biased region" description="Basic residues" evidence="1">
    <location>
        <begin position="1048"/>
        <end position="1058"/>
    </location>
</feature>
<gene>
    <name evidence="2" type="ORF">MELLADRAFT_88518</name>
</gene>
<feature type="compositionally biased region" description="Polar residues" evidence="1">
    <location>
        <begin position="674"/>
        <end position="694"/>
    </location>
</feature>
<feature type="compositionally biased region" description="Basic and acidic residues" evidence="1">
    <location>
        <begin position="972"/>
        <end position="981"/>
    </location>
</feature>
<evidence type="ECO:0008006" key="4">
    <source>
        <dbReference type="Google" id="ProtNLM"/>
    </source>
</evidence>
<feature type="compositionally biased region" description="Basic residues" evidence="1">
    <location>
        <begin position="121"/>
        <end position="135"/>
    </location>
</feature>
<feature type="region of interest" description="Disordered" evidence="1">
    <location>
        <begin position="957"/>
        <end position="1058"/>
    </location>
</feature>
<dbReference type="HOGENOM" id="CLU_005992_0_1_1"/>
<sequence>MSLVILRKEAPGLLDGSPQPIPPLDMAKFILSDLAVPTTPQSYDSDSRVPISIYNCHQVFQLYRSYQFSQLAYYYWLFPLDHARSVSPPPEEVLPLATQSDAHSIVTVTHVSETPQPTPTKLKRRPPKKTGKKFKLPVPASGELVTFIDHGTTRDPQGYPLYPNGETVFVRKPHDDITNFGHVAYTHTQKTKGTKDGPWKTIWYACLGVLRCDDDFCAYAAPPPTAEGKAAEYIKDGTHIWTQCPGTVCRIDIQKDTGWGVLRHSGFHAHPWPASKKADPLAMLDLTQEVVKNPKAGPLVLKVLVEKGLIPEKESKGGGDRLIMDLMHWGNHGLRLISTSLLGANVHITFQTDWMADQLVRRDTLGKVYSGGLLSDVTYRFFHHGYLLTTSMYSEILHRWIPIQLTWMWGLEEAHYKAHFLTLLAQINAADLTYHERDLLVQQVVDFSTAQKKGFVSAYMEVFHENDPGKALSKLKGCHEHYRQSITRFKKNCNVVAAGRLAEFESLALDLLEPNKPGDLTLTDKFAQIARLFPKAKPWIDWWNTADIHSMLFCARDRLPMDDPPLPEGEDPHDYPDTTNGQESMHCQYYILTSGHCTIIQGFIQLLLFAESLKRDFNNVLRGISVKYGNSWESVVETMGWSKERTRRRPEVNVGRPPDTTEALIRPKKLGRPTGSSNVNRDPHSSYQSYTASTEPGIEGQSGEGLFSNNLRCCTTCCTDRNSTSTDADVDEGSDRVTVGKLNEGDDIPRLYERSRLDFTGQPMNVYFHLRGVAGLTEEDRISFMGEMDWPATLVLNDVSYEIVSRGFWGYHHYWSKVVRYVDGVRGVWFYDDRKDDGRAQLLGRDLSSISGAQPSTTKITSKNPDAQGDLPFVSQPDLDDVEEIEEDLPDLPELDAPLKTLASGVGTSQPSSHVAKVAFTSAASPAVEELEELETTVPTVGSQAVSHSDKAKQAFIRAQNCPSSSAPPSVMRREEGKEDNDPVPASLPEEPKANVKGPLNVRLRVNKRPKSQSPSPQKVPKVKKGAAKDKKALQAVKEEDLEEKGKAKPKLKGRKKK</sequence>
<organism evidence="3">
    <name type="scientific">Melampsora larici-populina (strain 98AG31 / pathotype 3-4-7)</name>
    <name type="common">Poplar leaf rust fungus</name>
    <dbReference type="NCBI Taxonomy" id="747676"/>
    <lineage>
        <taxon>Eukaryota</taxon>
        <taxon>Fungi</taxon>
        <taxon>Dikarya</taxon>
        <taxon>Basidiomycota</taxon>
        <taxon>Pucciniomycotina</taxon>
        <taxon>Pucciniomycetes</taxon>
        <taxon>Pucciniales</taxon>
        <taxon>Melampsoraceae</taxon>
        <taxon>Melampsora</taxon>
    </lineage>
</organism>
<dbReference type="EMBL" id="GL883116">
    <property type="protein sequence ID" value="EGG04860.1"/>
    <property type="molecule type" value="Genomic_DNA"/>
</dbReference>
<dbReference type="RefSeq" id="XP_007411951.1">
    <property type="nucleotide sequence ID" value="XM_007411889.1"/>
</dbReference>
<dbReference type="Proteomes" id="UP000001072">
    <property type="component" value="Unassembled WGS sequence"/>
</dbReference>
<reference evidence="3" key="1">
    <citation type="journal article" date="2011" name="Proc. Natl. Acad. Sci. U.S.A.">
        <title>Obligate biotrophy features unraveled by the genomic analysis of rust fungi.</title>
        <authorList>
            <person name="Duplessis S."/>
            <person name="Cuomo C.A."/>
            <person name="Lin Y.-C."/>
            <person name="Aerts A."/>
            <person name="Tisserant E."/>
            <person name="Veneault-Fourrey C."/>
            <person name="Joly D.L."/>
            <person name="Hacquard S."/>
            <person name="Amselem J."/>
            <person name="Cantarel B.L."/>
            <person name="Chiu R."/>
            <person name="Coutinho P.M."/>
            <person name="Feau N."/>
            <person name="Field M."/>
            <person name="Frey P."/>
            <person name="Gelhaye E."/>
            <person name="Goldberg J."/>
            <person name="Grabherr M.G."/>
            <person name="Kodira C.D."/>
            <person name="Kohler A."/>
            <person name="Kuees U."/>
            <person name="Lindquist E.A."/>
            <person name="Lucas S.M."/>
            <person name="Mago R."/>
            <person name="Mauceli E."/>
            <person name="Morin E."/>
            <person name="Murat C."/>
            <person name="Pangilinan J.L."/>
            <person name="Park R."/>
            <person name="Pearson M."/>
            <person name="Quesneville H."/>
            <person name="Rouhier N."/>
            <person name="Sakthikumar S."/>
            <person name="Salamov A.A."/>
            <person name="Schmutz J."/>
            <person name="Selles B."/>
            <person name="Shapiro H."/>
            <person name="Tanguay P."/>
            <person name="Tuskan G.A."/>
            <person name="Henrissat B."/>
            <person name="Van de Peer Y."/>
            <person name="Rouze P."/>
            <person name="Ellis J.G."/>
            <person name="Dodds P.N."/>
            <person name="Schein J.E."/>
            <person name="Zhong S."/>
            <person name="Hamelin R.C."/>
            <person name="Grigoriev I.V."/>
            <person name="Szabo L.J."/>
            <person name="Martin F."/>
        </authorList>
    </citation>
    <scope>NUCLEOTIDE SEQUENCE [LARGE SCALE GENOMIC DNA]</scope>
    <source>
        <strain evidence="3">98AG31 / pathotype 3-4-7</strain>
    </source>
</reference>
<dbReference type="GeneID" id="18934901"/>
<feature type="region of interest" description="Disordered" evidence="1">
    <location>
        <begin position="647"/>
        <end position="702"/>
    </location>
</feature>
<feature type="compositionally biased region" description="Basic and acidic residues" evidence="1">
    <location>
        <begin position="1027"/>
        <end position="1047"/>
    </location>
</feature>
<proteinExistence type="predicted"/>
<evidence type="ECO:0000313" key="2">
    <source>
        <dbReference type="EMBL" id="EGG04860.1"/>
    </source>
</evidence>
<dbReference type="AlphaFoldDB" id="F4RS09"/>
<protein>
    <recommendedName>
        <fullName evidence="4">GCM domain-containing protein</fullName>
    </recommendedName>
</protein>
<name>F4RS09_MELLP</name>
<accession>F4RS09</accession>
<feature type="region of interest" description="Disordered" evidence="1">
    <location>
        <begin position="112"/>
        <end position="135"/>
    </location>
</feature>
<dbReference type="VEuPathDB" id="FungiDB:MELLADRAFT_88518"/>
<keyword evidence="3" id="KW-1185">Reference proteome</keyword>
<dbReference type="eggNOG" id="ENOG502S7P8">
    <property type="taxonomic scope" value="Eukaryota"/>
</dbReference>
<evidence type="ECO:0000256" key="1">
    <source>
        <dbReference type="SAM" id="MobiDB-lite"/>
    </source>
</evidence>
<dbReference type="InParanoid" id="F4RS09"/>
<dbReference type="KEGG" id="mlr:MELLADRAFT_88518"/>